<dbReference type="Proteomes" id="UP001152484">
    <property type="component" value="Unassembled WGS sequence"/>
</dbReference>
<evidence type="ECO:0000313" key="3">
    <source>
        <dbReference type="Proteomes" id="UP001152484"/>
    </source>
</evidence>
<dbReference type="EMBL" id="CAMAPE010000033">
    <property type="protein sequence ID" value="CAH9095696.1"/>
    <property type="molecule type" value="Genomic_DNA"/>
</dbReference>
<feature type="region of interest" description="Disordered" evidence="1">
    <location>
        <begin position="1"/>
        <end position="26"/>
    </location>
</feature>
<sequence>MKCCCFESTSTDNETDPVSAKKKLNK</sequence>
<keyword evidence="3" id="KW-1185">Reference proteome</keyword>
<organism evidence="2 3">
    <name type="scientific">Cuscuta europaea</name>
    <name type="common">European dodder</name>
    <dbReference type="NCBI Taxonomy" id="41803"/>
    <lineage>
        <taxon>Eukaryota</taxon>
        <taxon>Viridiplantae</taxon>
        <taxon>Streptophyta</taxon>
        <taxon>Embryophyta</taxon>
        <taxon>Tracheophyta</taxon>
        <taxon>Spermatophyta</taxon>
        <taxon>Magnoliopsida</taxon>
        <taxon>eudicotyledons</taxon>
        <taxon>Gunneridae</taxon>
        <taxon>Pentapetalae</taxon>
        <taxon>asterids</taxon>
        <taxon>lamiids</taxon>
        <taxon>Solanales</taxon>
        <taxon>Convolvulaceae</taxon>
        <taxon>Cuscuteae</taxon>
        <taxon>Cuscuta</taxon>
        <taxon>Cuscuta subgen. Cuscuta</taxon>
    </lineage>
</organism>
<gene>
    <name evidence="2" type="ORF">CEURO_LOCUS13228</name>
</gene>
<protein>
    <submittedName>
        <fullName evidence="2">Uncharacterized protein</fullName>
    </submittedName>
</protein>
<accession>A0A9P0ZD73</accession>
<proteinExistence type="predicted"/>
<evidence type="ECO:0000313" key="2">
    <source>
        <dbReference type="EMBL" id="CAH9095696.1"/>
    </source>
</evidence>
<reference evidence="2" key="1">
    <citation type="submission" date="2022-07" db="EMBL/GenBank/DDBJ databases">
        <authorList>
            <person name="Macas J."/>
            <person name="Novak P."/>
            <person name="Neumann P."/>
        </authorList>
    </citation>
    <scope>NUCLEOTIDE SEQUENCE</scope>
</reference>
<dbReference type="AlphaFoldDB" id="A0A9P0ZD73"/>
<name>A0A9P0ZD73_CUSEU</name>
<comment type="caution">
    <text evidence="2">The sequence shown here is derived from an EMBL/GenBank/DDBJ whole genome shotgun (WGS) entry which is preliminary data.</text>
</comment>
<feature type="non-terminal residue" evidence="2">
    <location>
        <position position="26"/>
    </location>
</feature>
<evidence type="ECO:0000256" key="1">
    <source>
        <dbReference type="SAM" id="MobiDB-lite"/>
    </source>
</evidence>